<dbReference type="InterPro" id="IPR000639">
    <property type="entry name" value="Epox_hydrolase-like"/>
</dbReference>
<evidence type="ECO:0000313" key="2">
    <source>
        <dbReference type="EMBL" id="MCB6184674.1"/>
    </source>
</evidence>
<dbReference type="Pfam" id="PF00561">
    <property type="entry name" value="Abhydrolase_1"/>
    <property type="match status" value="1"/>
</dbReference>
<reference evidence="2" key="1">
    <citation type="submission" date="2021-10" db="EMBL/GenBank/DDBJ databases">
        <title>The complete genome sequence of Leeia sp. TBRC 13508.</title>
        <authorList>
            <person name="Charoenyingcharoen P."/>
            <person name="Yukphan P."/>
        </authorList>
    </citation>
    <scope>NUCLEOTIDE SEQUENCE</scope>
    <source>
        <strain evidence="2">TBRC 13508</strain>
    </source>
</reference>
<dbReference type="RefSeq" id="WP_227181482.1">
    <property type="nucleotide sequence ID" value="NZ_JAJBZT010000008.1"/>
</dbReference>
<dbReference type="PANTHER" id="PTHR43433">
    <property type="entry name" value="HYDROLASE, ALPHA/BETA FOLD FAMILY PROTEIN"/>
    <property type="match status" value="1"/>
</dbReference>
<dbReference type="InterPro" id="IPR050471">
    <property type="entry name" value="AB_hydrolase"/>
</dbReference>
<dbReference type="Gene3D" id="3.40.50.1820">
    <property type="entry name" value="alpha/beta hydrolase"/>
    <property type="match status" value="1"/>
</dbReference>
<comment type="caution">
    <text evidence="2">The sequence shown here is derived from an EMBL/GenBank/DDBJ whole genome shotgun (WGS) entry which is preliminary data.</text>
</comment>
<dbReference type="EMBL" id="JAJBZT010000008">
    <property type="protein sequence ID" value="MCB6184674.1"/>
    <property type="molecule type" value="Genomic_DNA"/>
</dbReference>
<dbReference type="InterPro" id="IPR029058">
    <property type="entry name" value="AB_hydrolase_fold"/>
</dbReference>
<dbReference type="SUPFAM" id="SSF53474">
    <property type="entry name" value="alpha/beta-Hydrolases"/>
    <property type="match status" value="1"/>
</dbReference>
<gene>
    <name evidence="2" type="ORF">LIN78_14090</name>
</gene>
<proteinExistence type="predicted"/>
<organism evidence="2 3">
    <name type="scientific">Leeia speluncae</name>
    <dbReference type="NCBI Taxonomy" id="2884804"/>
    <lineage>
        <taxon>Bacteria</taxon>
        <taxon>Pseudomonadati</taxon>
        <taxon>Pseudomonadota</taxon>
        <taxon>Betaproteobacteria</taxon>
        <taxon>Neisseriales</taxon>
        <taxon>Leeiaceae</taxon>
        <taxon>Leeia</taxon>
    </lineage>
</organism>
<protein>
    <submittedName>
        <fullName evidence="2">Alpha/beta hydrolase</fullName>
    </submittedName>
</protein>
<dbReference type="PANTHER" id="PTHR43433:SF5">
    <property type="entry name" value="AB HYDROLASE-1 DOMAIN-CONTAINING PROTEIN"/>
    <property type="match status" value="1"/>
</dbReference>
<keyword evidence="3" id="KW-1185">Reference proteome</keyword>
<dbReference type="Proteomes" id="UP001165395">
    <property type="component" value="Unassembled WGS sequence"/>
</dbReference>
<dbReference type="PRINTS" id="PR00412">
    <property type="entry name" value="EPOXHYDRLASE"/>
</dbReference>
<feature type="domain" description="AB hydrolase-1" evidence="1">
    <location>
        <begin position="13"/>
        <end position="234"/>
    </location>
</feature>
<dbReference type="GO" id="GO:0016787">
    <property type="term" value="F:hydrolase activity"/>
    <property type="evidence" value="ECO:0007669"/>
    <property type="project" value="UniProtKB-KW"/>
</dbReference>
<name>A0ABS8D8Z5_9NEIS</name>
<evidence type="ECO:0000259" key="1">
    <source>
        <dbReference type="Pfam" id="PF00561"/>
    </source>
</evidence>
<evidence type="ECO:0000313" key="3">
    <source>
        <dbReference type="Proteomes" id="UP001165395"/>
    </source>
</evidence>
<accession>A0ABS8D8Z5</accession>
<dbReference type="PRINTS" id="PR00111">
    <property type="entry name" value="ABHYDROLASE"/>
</dbReference>
<sequence>MSLDYQVRGNGEPLVLISGLGGLAAFWDKTAEYLATQYKVITFDHPGMGKSSLEGKPTISGIVDAVISILDELDIQSAHILGHSTGGIVTQNLALDHPDRVRKIILSSTWAKPDKRFKDFFDLRQIILEKSGTEAYSTFTKLIGYTPAWYAEHLAPTELIDFTKANQSIDAVMIKDRIDMLLNNNRIDEIGSLNNPALIIGSLDDQIVPYYHSIELNSLIKNSKVIDVTGGHFVPNVYPSKYADIVKEFIGSNHEKNN</sequence>
<dbReference type="InterPro" id="IPR000073">
    <property type="entry name" value="AB_hydrolase_1"/>
</dbReference>
<keyword evidence="2" id="KW-0378">Hydrolase</keyword>